<accession>A0ACB9YTA9</accession>
<comment type="caution">
    <text evidence="1">The sequence shown here is derived from an EMBL/GenBank/DDBJ whole genome shotgun (WGS) entry which is preliminary data.</text>
</comment>
<dbReference type="Proteomes" id="UP001497700">
    <property type="component" value="Unassembled WGS sequence"/>
</dbReference>
<keyword evidence="2" id="KW-1185">Reference proteome</keyword>
<reference evidence="1 2" key="1">
    <citation type="journal article" date="2022" name="New Phytol.">
        <title>Ecological generalism drives hyperdiversity of secondary metabolite gene clusters in xylarialean endophytes.</title>
        <authorList>
            <person name="Franco M.E.E."/>
            <person name="Wisecaver J.H."/>
            <person name="Arnold A.E."/>
            <person name="Ju Y.M."/>
            <person name="Slot J.C."/>
            <person name="Ahrendt S."/>
            <person name="Moore L.P."/>
            <person name="Eastman K.E."/>
            <person name="Scott K."/>
            <person name="Konkel Z."/>
            <person name="Mondo S.J."/>
            <person name="Kuo A."/>
            <person name="Hayes R.D."/>
            <person name="Haridas S."/>
            <person name="Andreopoulos B."/>
            <person name="Riley R."/>
            <person name="LaButti K."/>
            <person name="Pangilinan J."/>
            <person name="Lipzen A."/>
            <person name="Amirebrahimi M."/>
            <person name="Yan J."/>
            <person name="Adam C."/>
            <person name="Keymanesh K."/>
            <person name="Ng V."/>
            <person name="Louie K."/>
            <person name="Northen T."/>
            <person name="Drula E."/>
            <person name="Henrissat B."/>
            <person name="Hsieh H.M."/>
            <person name="Youens-Clark K."/>
            <person name="Lutzoni F."/>
            <person name="Miadlikowska J."/>
            <person name="Eastwood D.C."/>
            <person name="Hamelin R.C."/>
            <person name="Grigoriev I.V."/>
            <person name="U'Ren J.M."/>
        </authorList>
    </citation>
    <scope>NUCLEOTIDE SEQUENCE [LARGE SCALE GENOMIC DNA]</scope>
    <source>
        <strain evidence="1 2">CBS 119005</strain>
    </source>
</reference>
<organism evidence="1 2">
    <name type="scientific">Hypoxylon rubiginosum</name>
    <dbReference type="NCBI Taxonomy" id="110542"/>
    <lineage>
        <taxon>Eukaryota</taxon>
        <taxon>Fungi</taxon>
        <taxon>Dikarya</taxon>
        <taxon>Ascomycota</taxon>
        <taxon>Pezizomycotina</taxon>
        <taxon>Sordariomycetes</taxon>
        <taxon>Xylariomycetidae</taxon>
        <taxon>Xylariales</taxon>
        <taxon>Hypoxylaceae</taxon>
        <taxon>Hypoxylon</taxon>
    </lineage>
</organism>
<sequence>MKNTNLVSRIVYTAIYVLLCLLLAALLLVVPGDFVRQVLAKTNRQYINLIVTAIVYVLTVIIVFFVYALRLYVTRTVLASIPKTWVPIEKGDVTKEVRKMIATNLSRSAAIAWEAHPKVIAPANGAASLDGTAEAATVADGGAKEQRRSLQLFRPKPPATVEEKMGISFPPLRPVWGEIEHDGWGSPSSPDLANLQYSTVLSELPNLIEAKAVSQAPPDPYSVGDAQTLDADAVALLRRAPNMTMRDYVVHLVSVNVLPNTQEIVQFLDCYERARFSTHPLSNASFRQLMHLFAGLLRAMQPLDSASLYGSEDPDGAYSESDGHIDDDAPRDTTPTTPARSGSSSLSLSSSTRSRVRKSDLPAQNSSVYTWHQYRTAPTTPRSKTGGGRAPSTNSASEAGSGGSFAQTRRPYPVSQASSSSLRSASQASVIRLATREDFGDLPYVLRIGESP</sequence>
<evidence type="ECO:0000313" key="1">
    <source>
        <dbReference type="EMBL" id="KAI4862437.1"/>
    </source>
</evidence>
<dbReference type="EMBL" id="MU393526">
    <property type="protein sequence ID" value="KAI4862437.1"/>
    <property type="molecule type" value="Genomic_DNA"/>
</dbReference>
<protein>
    <submittedName>
        <fullName evidence="1">Uncharacterized protein</fullName>
    </submittedName>
</protein>
<proteinExistence type="predicted"/>
<name>A0ACB9YTA9_9PEZI</name>
<evidence type="ECO:0000313" key="2">
    <source>
        <dbReference type="Proteomes" id="UP001497700"/>
    </source>
</evidence>
<gene>
    <name evidence="1" type="ORF">F4820DRAFT_451007</name>
</gene>